<dbReference type="GO" id="GO:0016812">
    <property type="term" value="F:hydrolase activity, acting on carbon-nitrogen (but not peptide) bonds, in cyclic amides"/>
    <property type="evidence" value="ECO:0007669"/>
    <property type="project" value="TreeGrafter"/>
</dbReference>
<dbReference type="PANTHER" id="PTHR11647">
    <property type="entry name" value="HYDRANTOINASE/DIHYDROPYRIMIDINASE FAMILY MEMBER"/>
    <property type="match status" value="1"/>
</dbReference>
<dbReference type="Gene3D" id="3.20.20.140">
    <property type="entry name" value="Metal-dependent hydrolases"/>
    <property type="match status" value="2"/>
</dbReference>
<dbReference type="SUPFAM" id="SSF51556">
    <property type="entry name" value="Metallo-dependent hydrolases"/>
    <property type="match status" value="1"/>
</dbReference>
<accession>A0A2T0XP92</accession>
<dbReference type="InterPro" id="IPR032466">
    <property type="entry name" value="Metal_Hydrolase"/>
</dbReference>
<dbReference type="EMBL" id="PVTV01000003">
    <property type="protein sequence ID" value="PRZ00746.1"/>
    <property type="molecule type" value="Genomic_DNA"/>
</dbReference>
<dbReference type="InterPro" id="IPR050378">
    <property type="entry name" value="Metallo-dep_Hydrolases_sf"/>
</dbReference>
<dbReference type="OrthoDB" id="9766983at2"/>
<evidence type="ECO:0000313" key="3">
    <source>
        <dbReference type="Proteomes" id="UP000238308"/>
    </source>
</evidence>
<dbReference type="Pfam" id="PF07969">
    <property type="entry name" value="Amidohydro_3"/>
    <property type="match status" value="1"/>
</dbReference>
<dbReference type="InterPro" id="IPR013108">
    <property type="entry name" value="Amidohydro_3"/>
</dbReference>
<dbReference type="GO" id="GO:0005829">
    <property type="term" value="C:cytosol"/>
    <property type="evidence" value="ECO:0007669"/>
    <property type="project" value="TreeGrafter"/>
</dbReference>
<sequence length="561" mass="61278">MYDFIIRNAQVFDGLGNPAHFADVGVADGVVKKIGLIADTAAHELDAKGLSLMPGIVDLHTHFDAQVTWDRTMSPSPALGVTTAVMGNCGFGIAPCPANLRETMIKNLSVVEGMDLNALRMGIKWEFESFKEYMDQLRATKPYLNTAVFAGHSVVRTAVMGDEASETETPTPAQLQAMQALIAEAMDAGAIGFASSFSPNHSGYGGRPMPSTIATEEELYALTNVLGEKKKGVFMMATGSRANPDVMEKIAENTGRPAYISTVLSMYNPATPEQGLSYYERCAQAQARGNELYMLTSCQPLSFDFTLDEPYPLLSHSAFDAIKGQDHQTIKEIYATPAFRANFKANLAEPKKGILFLGDWRYIEVGETFMAEHQPLEGMSIFAIAKELGQDPLDVFFDLSIKEDLKIHFTGKFYNHIDEGVAPLLKHPASVITLSDAGAHLIYMCDAAFGLHFLSHWVRETGHFTLAEGVRRLTSDAADRFRIPNRGRLLEGSPADMLLFDPATIGMSKLENKNDLPGGGSRKVRSPRGIHGVWVNGCLVHDGKNYVEMAEGPGHVLDSFN</sequence>
<dbReference type="PANTHER" id="PTHR11647:SF1">
    <property type="entry name" value="COLLAPSIN RESPONSE MEDIATOR PROTEIN"/>
    <property type="match status" value="1"/>
</dbReference>
<proteinExistence type="predicted"/>
<protein>
    <submittedName>
        <fullName evidence="2">N-acyl-D-aspartate/D-glutamate deacylase</fullName>
    </submittedName>
</protein>
<dbReference type="InterPro" id="IPR011059">
    <property type="entry name" value="Metal-dep_hydrolase_composite"/>
</dbReference>
<gene>
    <name evidence="2" type="ORF">BCM14_0216</name>
</gene>
<dbReference type="Proteomes" id="UP000238308">
    <property type="component" value="Unassembled WGS sequence"/>
</dbReference>
<reference evidence="2 3" key="1">
    <citation type="submission" date="2018-03" db="EMBL/GenBank/DDBJ databases">
        <title>Genomic Encyclopedia of Type Strains, Phase III (KMG-III): the genomes of soil and plant-associated and newly described type strains.</title>
        <authorList>
            <person name="Whitman W."/>
        </authorList>
    </citation>
    <scope>NUCLEOTIDE SEQUENCE [LARGE SCALE GENOMIC DNA]</scope>
    <source>
        <strain evidence="2 3">MWH-P2sevCIIIb</strain>
    </source>
</reference>
<dbReference type="AlphaFoldDB" id="A0A2T0XP92"/>
<name>A0A2T0XP92_9BURK</name>
<keyword evidence="3" id="KW-1185">Reference proteome</keyword>
<comment type="caution">
    <text evidence="2">The sequence shown here is derived from an EMBL/GenBank/DDBJ whole genome shotgun (WGS) entry which is preliminary data.</text>
</comment>
<evidence type="ECO:0000259" key="1">
    <source>
        <dbReference type="Pfam" id="PF07969"/>
    </source>
</evidence>
<dbReference type="RefSeq" id="WP_106226155.1">
    <property type="nucleotide sequence ID" value="NZ_PVTV01000003.1"/>
</dbReference>
<organism evidence="2 3">
    <name type="scientific">Jezberella montanilacus</name>
    <dbReference type="NCBI Taxonomy" id="323426"/>
    <lineage>
        <taxon>Bacteria</taxon>
        <taxon>Pseudomonadati</taxon>
        <taxon>Pseudomonadota</taxon>
        <taxon>Betaproteobacteria</taxon>
        <taxon>Burkholderiales</taxon>
        <taxon>Alcaligenaceae</taxon>
        <taxon>Jezberella</taxon>
    </lineage>
</organism>
<evidence type="ECO:0000313" key="2">
    <source>
        <dbReference type="EMBL" id="PRZ00746.1"/>
    </source>
</evidence>
<feature type="domain" description="Amidohydrolase 3" evidence="1">
    <location>
        <begin position="45"/>
        <end position="328"/>
    </location>
</feature>
<dbReference type="SUPFAM" id="SSF51338">
    <property type="entry name" value="Composite domain of metallo-dependent hydrolases"/>
    <property type="match status" value="2"/>
</dbReference>